<dbReference type="AlphaFoldDB" id="A0A1R3IXM0"/>
<dbReference type="PANTHER" id="PTHR12629:SF61">
    <property type="entry name" value="NUDIX HYDROLASE 16, MITOCHONDRIAL"/>
    <property type="match status" value="1"/>
</dbReference>
<keyword evidence="5" id="KW-1185">Reference proteome</keyword>
<evidence type="ECO:0000313" key="5">
    <source>
        <dbReference type="Proteomes" id="UP000187203"/>
    </source>
</evidence>
<accession>A0A1R3IXM0</accession>
<keyword evidence="1" id="KW-0479">Metal-binding</keyword>
<evidence type="ECO:0000256" key="2">
    <source>
        <dbReference type="ARBA" id="ARBA00022801"/>
    </source>
</evidence>
<reference evidence="5" key="1">
    <citation type="submission" date="2013-09" db="EMBL/GenBank/DDBJ databases">
        <title>Corchorus olitorius genome sequencing.</title>
        <authorList>
            <person name="Alam M."/>
            <person name="Haque M.S."/>
            <person name="Islam M.S."/>
            <person name="Emdad E.M."/>
            <person name="Islam M.M."/>
            <person name="Ahmed B."/>
            <person name="Halim A."/>
            <person name="Hossen Q.M.M."/>
            <person name="Hossain M.Z."/>
            <person name="Ahmed R."/>
            <person name="Khan M.M."/>
            <person name="Islam R."/>
            <person name="Rashid M.M."/>
            <person name="Khan S.A."/>
            <person name="Rahman M.S."/>
            <person name="Alam M."/>
            <person name="Yahiya A.S."/>
            <person name="Khan M.S."/>
            <person name="Azam M.S."/>
            <person name="Haque T."/>
            <person name="Lashkar M.Z.H."/>
            <person name="Akhand A.I."/>
            <person name="Morshed G."/>
            <person name="Roy S."/>
            <person name="Uddin K.S."/>
            <person name="Rabeya T."/>
            <person name="Hossain A.S."/>
            <person name="Chowdhury A."/>
            <person name="Snigdha A.R."/>
            <person name="Mortoza M.S."/>
            <person name="Matin S.A."/>
            <person name="Hoque S.M.E."/>
            <person name="Islam M.K."/>
            <person name="Roy D.K."/>
            <person name="Haider R."/>
            <person name="Moosa M.M."/>
            <person name="Elias S.M."/>
            <person name="Hasan A.M."/>
            <person name="Jahan S."/>
            <person name="Shafiuddin M."/>
            <person name="Mahmood N."/>
            <person name="Shommy N.S."/>
        </authorList>
    </citation>
    <scope>NUCLEOTIDE SEQUENCE [LARGE SCALE GENOMIC DNA]</scope>
    <source>
        <strain evidence="5">cv. O-4</strain>
    </source>
</reference>
<evidence type="ECO:0000256" key="3">
    <source>
        <dbReference type="SAM" id="MobiDB-lite"/>
    </source>
</evidence>
<sequence>MFALFVKEELELWPEQSTRTRSWLTIPEAVESCRHAWMKEALEDGFCRWSHSLGCNPDKTTVCMGMFLCEIPKYPFLELPGVKKPNSKLPSLDRTPRSSHQSVNESDGEIMSRALETFEKMMRKKVPRERKSKCLKSLFSH</sequence>
<organism evidence="4 5">
    <name type="scientific">Corchorus olitorius</name>
    <dbReference type="NCBI Taxonomy" id="93759"/>
    <lineage>
        <taxon>Eukaryota</taxon>
        <taxon>Viridiplantae</taxon>
        <taxon>Streptophyta</taxon>
        <taxon>Embryophyta</taxon>
        <taxon>Tracheophyta</taxon>
        <taxon>Spermatophyta</taxon>
        <taxon>Magnoliopsida</taxon>
        <taxon>eudicotyledons</taxon>
        <taxon>Gunneridae</taxon>
        <taxon>Pentapetalae</taxon>
        <taxon>rosids</taxon>
        <taxon>malvids</taxon>
        <taxon>Malvales</taxon>
        <taxon>Malvaceae</taxon>
        <taxon>Grewioideae</taxon>
        <taxon>Apeibeae</taxon>
        <taxon>Corchorus</taxon>
    </lineage>
</organism>
<protein>
    <submittedName>
        <fullName evidence="4">Nudix hydrolase 16, mitochondrial</fullName>
    </submittedName>
</protein>
<dbReference type="GO" id="GO:0016787">
    <property type="term" value="F:hydrolase activity"/>
    <property type="evidence" value="ECO:0007669"/>
    <property type="project" value="UniProtKB-KW"/>
</dbReference>
<dbReference type="Proteomes" id="UP000187203">
    <property type="component" value="Unassembled WGS sequence"/>
</dbReference>
<evidence type="ECO:0000256" key="1">
    <source>
        <dbReference type="ARBA" id="ARBA00022723"/>
    </source>
</evidence>
<name>A0A1R3IXM0_9ROSI</name>
<dbReference type="GO" id="GO:0005737">
    <property type="term" value="C:cytoplasm"/>
    <property type="evidence" value="ECO:0007669"/>
    <property type="project" value="TreeGrafter"/>
</dbReference>
<comment type="caution">
    <text evidence="4">The sequence shown here is derived from an EMBL/GenBank/DDBJ whole genome shotgun (WGS) entry which is preliminary data.</text>
</comment>
<proteinExistence type="predicted"/>
<gene>
    <name evidence="4" type="ORF">COLO4_20685</name>
</gene>
<keyword evidence="2 4" id="KW-0378">Hydrolase</keyword>
<dbReference type="OrthoDB" id="2011998at2759"/>
<dbReference type="GO" id="GO:0005634">
    <property type="term" value="C:nucleus"/>
    <property type="evidence" value="ECO:0007669"/>
    <property type="project" value="TreeGrafter"/>
</dbReference>
<dbReference type="STRING" id="93759.A0A1R3IXM0"/>
<dbReference type="GO" id="GO:0046872">
    <property type="term" value="F:metal ion binding"/>
    <property type="evidence" value="ECO:0007669"/>
    <property type="project" value="UniProtKB-KW"/>
</dbReference>
<dbReference type="EMBL" id="AWUE01017336">
    <property type="protein sequence ID" value="OMO87332.1"/>
    <property type="molecule type" value="Genomic_DNA"/>
</dbReference>
<feature type="region of interest" description="Disordered" evidence="3">
    <location>
        <begin position="86"/>
        <end position="109"/>
    </location>
</feature>
<evidence type="ECO:0000313" key="4">
    <source>
        <dbReference type="EMBL" id="OMO87332.1"/>
    </source>
</evidence>
<dbReference type="PANTHER" id="PTHR12629">
    <property type="entry name" value="DIPHOSPHOINOSITOL POLYPHOSPHATE PHOSPHOHYDROLASE"/>
    <property type="match status" value="1"/>
</dbReference>